<dbReference type="NCBIfam" id="TIGR00165">
    <property type="entry name" value="S18"/>
    <property type="match status" value="1"/>
</dbReference>
<dbReference type="PROSITE" id="PS00057">
    <property type="entry name" value="RIBOSOMAL_S18"/>
    <property type="match status" value="1"/>
</dbReference>
<dbReference type="PANTHER" id="PTHR13479">
    <property type="entry name" value="30S RIBOSOMAL PROTEIN S18"/>
    <property type="match status" value="1"/>
</dbReference>
<dbReference type="FunFam" id="4.10.640.10:FF:000004">
    <property type="entry name" value="30S ribosomal protein S18"/>
    <property type="match status" value="1"/>
</dbReference>
<feature type="compositionally biased region" description="Basic and acidic residues" evidence="9">
    <location>
        <begin position="1"/>
        <end position="23"/>
    </location>
</feature>
<keyword evidence="3 7" id="KW-0694">RNA-binding</keyword>
<comment type="subunit">
    <text evidence="7">Part of the 30S ribosomal subunit. Forms a tight heterodimer with protein bS6.</text>
</comment>
<accession>A0A1V4SPB0</accession>
<dbReference type="PANTHER" id="PTHR13479:SF40">
    <property type="entry name" value="SMALL RIBOSOMAL SUBUNIT PROTEIN BS18M"/>
    <property type="match status" value="1"/>
</dbReference>
<comment type="caution">
    <text evidence="10">The sequence shown here is derived from an EMBL/GenBank/DDBJ whole genome shotgun (WGS) entry which is preliminary data.</text>
</comment>
<dbReference type="AlphaFoldDB" id="A0A1V4SPB0"/>
<dbReference type="GO" id="GO:0006412">
    <property type="term" value="P:translation"/>
    <property type="evidence" value="ECO:0007669"/>
    <property type="project" value="UniProtKB-UniRule"/>
</dbReference>
<dbReference type="InterPro" id="IPR001648">
    <property type="entry name" value="Ribosomal_bS18"/>
</dbReference>
<dbReference type="InterPro" id="IPR018275">
    <property type="entry name" value="Ribosomal_bS18_CS"/>
</dbReference>
<dbReference type="STRING" id="48256.CLHUN_06390"/>
<evidence type="ECO:0000256" key="7">
    <source>
        <dbReference type="HAMAP-Rule" id="MF_00270"/>
    </source>
</evidence>
<dbReference type="EMBL" id="MZGX01000003">
    <property type="protein sequence ID" value="OPX45702.1"/>
    <property type="molecule type" value="Genomic_DNA"/>
</dbReference>
<keyword evidence="4 7" id="KW-0689">Ribosomal protein</keyword>
<dbReference type="Proteomes" id="UP000191554">
    <property type="component" value="Unassembled WGS sequence"/>
</dbReference>
<dbReference type="GO" id="GO:0070181">
    <property type="term" value="F:small ribosomal subunit rRNA binding"/>
    <property type="evidence" value="ECO:0007669"/>
    <property type="project" value="TreeGrafter"/>
</dbReference>
<evidence type="ECO:0000256" key="1">
    <source>
        <dbReference type="ARBA" id="ARBA00005589"/>
    </source>
</evidence>
<sequence length="97" mass="11160">MPGPKRDNRRNDRADYDKGEGKGGMRMRRAKKKVCAFCVDKATDIDYKDVSKLRKYVSERGKILPRRISGNCAKHQRQLTVAVKRARHIALLPYTAE</sequence>
<evidence type="ECO:0000256" key="4">
    <source>
        <dbReference type="ARBA" id="ARBA00022980"/>
    </source>
</evidence>
<keyword evidence="5 7" id="KW-0687">Ribonucleoprotein</keyword>
<dbReference type="HAMAP" id="MF_00270">
    <property type="entry name" value="Ribosomal_bS18"/>
    <property type="match status" value="1"/>
</dbReference>
<dbReference type="RefSeq" id="WP_080063103.1">
    <property type="nucleotide sequence ID" value="NZ_MZGX01000003.1"/>
</dbReference>
<dbReference type="GO" id="GO:0003735">
    <property type="term" value="F:structural constituent of ribosome"/>
    <property type="evidence" value="ECO:0007669"/>
    <property type="project" value="InterPro"/>
</dbReference>
<evidence type="ECO:0000256" key="3">
    <source>
        <dbReference type="ARBA" id="ARBA00022884"/>
    </source>
</evidence>
<keyword evidence="11" id="KW-1185">Reference proteome</keyword>
<dbReference type="Pfam" id="PF01084">
    <property type="entry name" value="Ribosomal_S18"/>
    <property type="match status" value="1"/>
</dbReference>
<evidence type="ECO:0000256" key="8">
    <source>
        <dbReference type="RuleBase" id="RU003910"/>
    </source>
</evidence>
<evidence type="ECO:0000313" key="10">
    <source>
        <dbReference type="EMBL" id="OPX45702.1"/>
    </source>
</evidence>
<dbReference type="GO" id="GO:0022627">
    <property type="term" value="C:cytosolic small ribosomal subunit"/>
    <property type="evidence" value="ECO:0007669"/>
    <property type="project" value="TreeGrafter"/>
</dbReference>
<evidence type="ECO:0000256" key="2">
    <source>
        <dbReference type="ARBA" id="ARBA00022730"/>
    </source>
</evidence>
<comment type="similarity">
    <text evidence="1 7 8">Belongs to the bacterial ribosomal protein bS18 family.</text>
</comment>
<protein>
    <recommendedName>
        <fullName evidence="6 7">Small ribosomal subunit protein bS18</fullName>
    </recommendedName>
</protein>
<organism evidence="10 11">
    <name type="scientific">Ruminiclostridium hungatei</name>
    <name type="common">Clostridium hungatei</name>
    <dbReference type="NCBI Taxonomy" id="48256"/>
    <lineage>
        <taxon>Bacteria</taxon>
        <taxon>Bacillati</taxon>
        <taxon>Bacillota</taxon>
        <taxon>Clostridia</taxon>
        <taxon>Eubacteriales</taxon>
        <taxon>Oscillospiraceae</taxon>
        <taxon>Ruminiclostridium</taxon>
    </lineage>
</organism>
<evidence type="ECO:0000256" key="5">
    <source>
        <dbReference type="ARBA" id="ARBA00023274"/>
    </source>
</evidence>
<dbReference type="SUPFAM" id="SSF46911">
    <property type="entry name" value="Ribosomal protein S18"/>
    <property type="match status" value="1"/>
</dbReference>
<evidence type="ECO:0000313" key="11">
    <source>
        <dbReference type="Proteomes" id="UP000191554"/>
    </source>
</evidence>
<dbReference type="InterPro" id="IPR036870">
    <property type="entry name" value="Ribosomal_bS18_sf"/>
</dbReference>
<reference evidence="10 11" key="1">
    <citation type="submission" date="2017-03" db="EMBL/GenBank/DDBJ databases">
        <title>Genome sequence of Clostridium hungatei DSM 14427.</title>
        <authorList>
            <person name="Poehlein A."/>
            <person name="Daniel R."/>
        </authorList>
    </citation>
    <scope>NUCLEOTIDE SEQUENCE [LARGE SCALE GENOMIC DNA]</scope>
    <source>
        <strain evidence="10 11">DSM 14427</strain>
    </source>
</reference>
<evidence type="ECO:0000256" key="6">
    <source>
        <dbReference type="ARBA" id="ARBA00035141"/>
    </source>
</evidence>
<name>A0A1V4SPB0_RUMHU</name>
<proteinExistence type="inferred from homology"/>
<dbReference type="Gene3D" id="4.10.640.10">
    <property type="entry name" value="Ribosomal protein S18"/>
    <property type="match status" value="1"/>
</dbReference>
<keyword evidence="2 7" id="KW-0699">rRNA-binding</keyword>
<comment type="function">
    <text evidence="7">Binds as a heterodimer with protein bS6 to the central domain of the 16S rRNA, where it helps stabilize the platform of the 30S subunit.</text>
</comment>
<evidence type="ECO:0000256" key="9">
    <source>
        <dbReference type="SAM" id="MobiDB-lite"/>
    </source>
</evidence>
<gene>
    <name evidence="7 10" type="primary">rpsR</name>
    <name evidence="10" type="ORF">CLHUN_06390</name>
</gene>
<feature type="region of interest" description="Disordered" evidence="9">
    <location>
        <begin position="1"/>
        <end position="25"/>
    </location>
</feature>
<dbReference type="PRINTS" id="PR00974">
    <property type="entry name" value="RIBOSOMALS18"/>
</dbReference>
<dbReference type="OrthoDB" id="9812008at2"/>